<evidence type="ECO:0000256" key="2">
    <source>
        <dbReference type="SAM" id="Phobius"/>
    </source>
</evidence>
<proteinExistence type="predicted"/>
<evidence type="ECO:0000313" key="4">
    <source>
        <dbReference type="Proteomes" id="UP000580250"/>
    </source>
</evidence>
<name>A0A6V7VF71_MELEN</name>
<dbReference type="AlphaFoldDB" id="A0A6V7VF71"/>
<keyword evidence="2" id="KW-0812">Transmembrane</keyword>
<dbReference type="Proteomes" id="UP000580250">
    <property type="component" value="Unassembled WGS sequence"/>
</dbReference>
<comment type="caution">
    <text evidence="3">The sequence shown here is derived from an EMBL/GenBank/DDBJ whole genome shotgun (WGS) entry which is preliminary data.</text>
</comment>
<gene>
    <name evidence="3" type="ORF">MENT_LOCUS25227</name>
</gene>
<protein>
    <submittedName>
        <fullName evidence="3">Uncharacterized protein</fullName>
    </submittedName>
</protein>
<keyword evidence="2" id="KW-1133">Transmembrane helix</keyword>
<evidence type="ECO:0000313" key="3">
    <source>
        <dbReference type="EMBL" id="CAD2173610.1"/>
    </source>
</evidence>
<sequence length="173" mass="18736">MFVFNKPWKKQAMLINAVSLLSVVFLLLLIEQVNTEGVNIKLDMEGDDASEASEGGKDALLTDPPTTTAEDTTTKAATSTTPKKEAPRKGMFANAMNGFQNLAGYHDPYDGLTPEEIAKVKKYEKGIIQGTLWVSLIGICCCCVCIVGVVALVIKAVSKKEAHDERETAPKNM</sequence>
<evidence type="ECO:0000256" key="1">
    <source>
        <dbReference type="SAM" id="MobiDB-lite"/>
    </source>
</evidence>
<feature type="compositionally biased region" description="Low complexity" evidence="1">
    <location>
        <begin position="58"/>
        <end position="81"/>
    </location>
</feature>
<accession>A0A6V7VF71</accession>
<feature type="transmembrane region" description="Helical" evidence="2">
    <location>
        <begin position="12"/>
        <end position="30"/>
    </location>
</feature>
<feature type="transmembrane region" description="Helical" evidence="2">
    <location>
        <begin position="132"/>
        <end position="154"/>
    </location>
</feature>
<keyword evidence="2" id="KW-0472">Membrane</keyword>
<reference evidence="3 4" key="1">
    <citation type="submission" date="2020-08" db="EMBL/GenBank/DDBJ databases">
        <authorList>
            <person name="Koutsovoulos G."/>
            <person name="Danchin GJ E."/>
        </authorList>
    </citation>
    <scope>NUCLEOTIDE SEQUENCE [LARGE SCALE GENOMIC DNA]</scope>
</reference>
<dbReference type="EMBL" id="CAJEWN010000220">
    <property type="protein sequence ID" value="CAD2173610.1"/>
    <property type="molecule type" value="Genomic_DNA"/>
</dbReference>
<feature type="region of interest" description="Disordered" evidence="1">
    <location>
        <begin position="49"/>
        <end position="87"/>
    </location>
</feature>
<organism evidence="3 4">
    <name type="scientific">Meloidogyne enterolobii</name>
    <name type="common">Root-knot nematode worm</name>
    <name type="synonym">Meloidogyne mayaguensis</name>
    <dbReference type="NCBI Taxonomy" id="390850"/>
    <lineage>
        <taxon>Eukaryota</taxon>
        <taxon>Metazoa</taxon>
        <taxon>Ecdysozoa</taxon>
        <taxon>Nematoda</taxon>
        <taxon>Chromadorea</taxon>
        <taxon>Rhabditida</taxon>
        <taxon>Tylenchina</taxon>
        <taxon>Tylenchomorpha</taxon>
        <taxon>Tylenchoidea</taxon>
        <taxon>Meloidogynidae</taxon>
        <taxon>Meloidogyninae</taxon>
        <taxon>Meloidogyne</taxon>
    </lineage>
</organism>